<dbReference type="InterPro" id="IPR032675">
    <property type="entry name" value="LRR_dom_sf"/>
</dbReference>
<dbReference type="AlphaFoldDB" id="A0A1E1XPB6"/>
<evidence type="ECO:0000313" key="1">
    <source>
        <dbReference type="EMBL" id="JAU00917.1"/>
    </source>
</evidence>
<reference evidence="1" key="2">
    <citation type="journal article" date="2017" name="Front. Cell. Infect. Microbiol.">
        <title>Analysis of the Salivary Gland Transcriptome of Unfed and Partially Fed Amblyomma sculptum Ticks and Descriptive Proteome of the Saliva.</title>
        <authorList>
            <person name="Esteves E."/>
            <person name="Maruyama S.R."/>
            <person name="Kawahara R."/>
            <person name="Fujita A."/>
            <person name="Martins L.A."/>
            <person name="Righi A.A."/>
            <person name="Costa F.B."/>
            <person name="Palmisano G."/>
            <person name="Labruna M.B."/>
            <person name="Sa-Nunes A."/>
            <person name="Ribeiro J.M.C."/>
            <person name="Fogaca A.C."/>
        </authorList>
    </citation>
    <scope>NUCLEOTIDE SEQUENCE</scope>
</reference>
<dbReference type="InterPro" id="IPR043313">
    <property type="entry name" value="LRMDA"/>
</dbReference>
<protein>
    <submittedName>
        <fullName evidence="1">Putative u2-associated snrnp a' protein</fullName>
    </submittedName>
</protein>
<sequence length="250" mass="28521">MAGAAFATQQNGAGGDLYEPFRNGDISYVGHDCRSIPDRLVHAYAFAAYRLDLSFNRLTTIEGIEHFIQLRELVLDNNELRDASEFRFNAQITTLSLNKNRFDNLDYLVSCIEQCSPSLTFLSLLGNPACPDQISNPEKDDDDDYQRYRYYVIHKLRKLKFLDSRAVSSAERAEARRVGAFMRVARPPLHMAPLWAEGSDSEAEGYRYTPLPALPTHGIGQHRKTVYGMLKYKYTGKHSEGNRFIRNDEL</sequence>
<dbReference type="FunFam" id="3.80.10.10:FF:000695">
    <property type="entry name" value="leucine-rich melanocyte differentiation-associated protein"/>
    <property type="match status" value="1"/>
</dbReference>
<dbReference type="Pfam" id="PF14580">
    <property type="entry name" value="LRR_9"/>
    <property type="match status" value="1"/>
</dbReference>
<dbReference type="PANTHER" id="PTHR46282">
    <property type="entry name" value="LEUCINE-RICH MELANOCYTE DIFFERENTIATION-ASSOCIATED PROTEIN"/>
    <property type="match status" value="1"/>
</dbReference>
<proteinExistence type="evidence at transcript level"/>
<dbReference type="Gene3D" id="3.80.10.10">
    <property type="entry name" value="Ribonuclease Inhibitor"/>
    <property type="match status" value="1"/>
</dbReference>
<accession>A0A1E1XPB6</accession>
<reference evidence="1" key="1">
    <citation type="submission" date="2016-09" db="EMBL/GenBank/DDBJ databases">
        <authorList>
            <person name="Capua I."/>
            <person name="De Benedictis P."/>
            <person name="Joannis T."/>
            <person name="Lombin L.H."/>
            <person name="Cattoli G."/>
        </authorList>
    </citation>
    <scope>NUCLEOTIDE SEQUENCE</scope>
</reference>
<dbReference type="PANTHER" id="PTHR46282:SF2">
    <property type="entry name" value="LEUCINE-RICH MELANOCYTE DIFFERENTIATION-ASSOCIATED PROTEIN"/>
    <property type="match status" value="1"/>
</dbReference>
<dbReference type="SUPFAM" id="SSF52058">
    <property type="entry name" value="L domain-like"/>
    <property type="match status" value="1"/>
</dbReference>
<dbReference type="EMBL" id="GFAA01002518">
    <property type="protein sequence ID" value="JAU00917.1"/>
    <property type="molecule type" value="mRNA"/>
</dbReference>
<organism evidence="1">
    <name type="scientific">Amblyomma sculptum</name>
    <name type="common">Tick</name>
    <dbReference type="NCBI Taxonomy" id="1581419"/>
    <lineage>
        <taxon>Eukaryota</taxon>
        <taxon>Metazoa</taxon>
        <taxon>Ecdysozoa</taxon>
        <taxon>Arthropoda</taxon>
        <taxon>Chelicerata</taxon>
        <taxon>Arachnida</taxon>
        <taxon>Acari</taxon>
        <taxon>Parasitiformes</taxon>
        <taxon>Ixodida</taxon>
        <taxon>Ixodoidea</taxon>
        <taxon>Ixodidae</taxon>
        <taxon>Amblyomminae</taxon>
        <taxon>Amblyomma</taxon>
    </lineage>
</organism>
<name>A0A1E1XPB6_AMBSC</name>